<accession>A0A3S5C7L1</accession>
<name>A0A3S5C7L1_9PLAT</name>
<dbReference type="EMBL" id="CAAALY010265697">
    <property type="protein sequence ID" value="VEL40630.1"/>
    <property type="molecule type" value="Genomic_DNA"/>
</dbReference>
<reference evidence="2" key="1">
    <citation type="submission" date="2018-11" db="EMBL/GenBank/DDBJ databases">
        <authorList>
            <consortium name="Pathogen Informatics"/>
        </authorList>
    </citation>
    <scope>NUCLEOTIDE SEQUENCE</scope>
</reference>
<feature type="region of interest" description="Disordered" evidence="1">
    <location>
        <begin position="1"/>
        <end position="28"/>
    </location>
</feature>
<feature type="compositionally biased region" description="Polar residues" evidence="1">
    <location>
        <begin position="9"/>
        <end position="18"/>
    </location>
</feature>
<keyword evidence="3" id="KW-1185">Reference proteome</keyword>
<evidence type="ECO:0000256" key="1">
    <source>
        <dbReference type="SAM" id="MobiDB-lite"/>
    </source>
</evidence>
<proteinExistence type="predicted"/>
<dbReference type="AlphaFoldDB" id="A0A3S5C7L1"/>
<comment type="caution">
    <text evidence="2">The sequence shown here is derived from an EMBL/GenBank/DDBJ whole genome shotgun (WGS) entry which is preliminary data.</text>
</comment>
<evidence type="ECO:0000313" key="2">
    <source>
        <dbReference type="EMBL" id="VEL40630.1"/>
    </source>
</evidence>
<evidence type="ECO:0000313" key="3">
    <source>
        <dbReference type="Proteomes" id="UP000784294"/>
    </source>
</evidence>
<gene>
    <name evidence="2" type="ORF">PXEA_LOCUS34070</name>
</gene>
<dbReference type="OrthoDB" id="1906282at2759"/>
<organism evidence="2 3">
    <name type="scientific">Protopolystoma xenopodis</name>
    <dbReference type="NCBI Taxonomy" id="117903"/>
    <lineage>
        <taxon>Eukaryota</taxon>
        <taxon>Metazoa</taxon>
        <taxon>Spiralia</taxon>
        <taxon>Lophotrochozoa</taxon>
        <taxon>Platyhelminthes</taxon>
        <taxon>Monogenea</taxon>
        <taxon>Polyopisthocotylea</taxon>
        <taxon>Polystomatidea</taxon>
        <taxon>Polystomatidae</taxon>
        <taxon>Protopolystoma</taxon>
    </lineage>
</organism>
<dbReference type="Proteomes" id="UP000784294">
    <property type="component" value="Unassembled WGS sequence"/>
</dbReference>
<protein>
    <submittedName>
        <fullName evidence="2">Uncharacterized protein</fullName>
    </submittedName>
</protein>
<sequence>MIRDASSVELESSQAQINTEHRSPSDSTSFYRLKGITSAFSGRQMDVFSRLAQLESAHDAVVAATSEEREAISQSSWRPAPILVAEDLEAEKQEVYLLFILNFNFLSLIHY</sequence>